<dbReference type="EMBL" id="HBFX01007966">
    <property type="protein sequence ID" value="CAD8950273.1"/>
    <property type="molecule type" value="Transcribed_RNA"/>
</dbReference>
<sequence>MSLQIKVCSPPQPRVSGSRTRLIQSASAYAARREVVGLNELSNFSPQGIRVWRLPEEGETKKERKGRHTTVLRQPLEMGFRREFRPEPAGCCMHSVQTMCRSG</sequence>
<organism evidence="1">
    <name type="scientific">Hemiselmis andersenii</name>
    <name type="common">Cryptophyte alga</name>
    <dbReference type="NCBI Taxonomy" id="464988"/>
    <lineage>
        <taxon>Eukaryota</taxon>
        <taxon>Cryptophyceae</taxon>
        <taxon>Cryptomonadales</taxon>
        <taxon>Hemiselmidaceae</taxon>
        <taxon>Hemiselmis</taxon>
    </lineage>
</organism>
<evidence type="ECO:0000313" key="1">
    <source>
        <dbReference type="EMBL" id="CAD8950273.1"/>
    </source>
</evidence>
<gene>
    <name evidence="1" type="ORF">HAND00432_LOCUS4792</name>
</gene>
<reference evidence="1" key="1">
    <citation type="submission" date="2021-01" db="EMBL/GenBank/DDBJ databases">
        <authorList>
            <person name="Corre E."/>
            <person name="Pelletier E."/>
            <person name="Niang G."/>
            <person name="Scheremetjew M."/>
            <person name="Finn R."/>
            <person name="Kale V."/>
            <person name="Holt S."/>
            <person name="Cochrane G."/>
            <person name="Meng A."/>
            <person name="Brown T."/>
            <person name="Cohen L."/>
        </authorList>
    </citation>
    <scope>NUCLEOTIDE SEQUENCE</scope>
    <source>
        <strain evidence="1">CCMP644</strain>
    </source>
</reference>
<dbReference type="AlphaFoldDB" id="A0A7S1DJG5"/>
<proteinExistence type="predicted"/>
<name>A0A7S1DJG5_HEMAN</name>
<protein>
    <submittedName>
        <fullName evidence="1">Uncharacterized protein</fullName>
    </submittedName>
</protein>
<accession>A0A7S1DJG5</accession>